<keyword evidence="3" id="KW-1185">Reference proteome</keyword>
<sequence>MNLDQFLQQDIEQAAREHRCYYDLLNKLEEKFIQRDFDGCKQAAVDIINTAQALQQLRERKERHDELQQVSKELIKQGILCAVVRRFDSEKV</sequence>
<dbReference type="OrthoDB" id="2455720at2"/>
<dbReference type="AlphaFoldDB" id="A0A1H4BXU0"/>
<evidence type="ECO:0000256" key="1">
    <source>
        <dbReference type="SAM" id="Coils"/>
    </source>
</evidence>
<evidence type="ECO:0000313" key="2">
    <source>
        <dbReference type="EMBL" id="SEA52958.1"/>
    </source>
</evidence>
<keyword evidence="1" id="KW-0175">Coiled coil</keyword>
<dbReference type="Pfam" id="PF17448">
    <property type="entry name" value="YqaH"/>
    <property type="match status" value="1"/>
</dbReference>
<reference evidence="2 3" key="1">
    <citation type="submission" date="2016-10" db="EMBL/GenBank/DDBJ databases">
        <authorList>
            <person name="de Groot N.N."/>
        </authorList>
    </citation>
    <scope>NUCLEOTIDE SEQUENCE [LARGE SCALE GENOMIC DNA]</scope>
    <source>
        <strain evidence="2 3">CCM7597</strain>
    </source>
</reference>
<accession>A0A1H4BXU0</accession>
<evidence type="ECO:0000313" key="3">
    <source>
        <dbReference type="Proteomes" id="UP000198584"/>
    </source>
</evidence>
<organism evidence="2 3">
    <name type="scientific">Thalassobacillus cyri</name>
    <dbReference type="NCBI Taxonomy" id="571932"/>
    <lineage>
        <taxon>Bacteria</taxon>
        <taxon>Bacillati</taxon>
        <taxon>Bacillota</taxon>
        <taxon>Bacilli</taxon>
        <taxon>Bacillales</taxon>
        <taxon>Bacillaceae</taxon>
        <taxon>Thalassobacillus</taxon>
    </lineage>
</organism>
<dbReference type="Proteomes" id="UP000198584">
    <property type="component" value="Unassembled WGS sequence"/>
</dbReference>
<protein>
    <submittedName>
        <fullName evidence="2">Uncharacterized protein</fullName>
    </submittedName>
</protein>
<gene>
    <name evidence="2" type="ORF">SAMN05421743_105190</name>
</gene>
<name>A0A1H4BXU0_9BACI</name>
<dbReference type="RefSeq" id="WP_093044358.1">
    <property type="nucleotide sequence ID" value="NZ_FNQR01000005.1"/>
</dbReference>
<proteinExistence type="predicted"/>
<dbReference type="InterPro" id="IPR020278">
    <property type="entry name" value="YqaH-like"/>
</dbReference>
<dbReference type="EMBL" id="FNQR01000005">
    <property type="protein sequence ID" value="SEA52958.1"/>
    <property type="molecule type" value="Genomic_DNA"/>
</dbReference>
<feature type="coiled-coil region" evidence="1">
    <location>
        <begin position="11"/>
        <end position="77"/>
    </location>
</feature>
<dbReference type="STRING" id="571932.SAMN05421743_105190"/>